<dbReference type="InterPro" id="IPR013078">
    <property type="entry name" value="His_Pase_superF_clade-1"/>
</dbReference>
<dbReference type="SUPFAM" id="SSF53254">
    <property type="entry name" value="Phosphoglycerate mutase-like"/>
    <property type="match status" value="1"/>
</dbReference>
<comment type="caution">
    <text evidence="3">The sequence shown here is derived from an EMBL/GenBank/DDBJ whole genome shotgun (WGS) entry which is preliminary data.</text>
</comment>
<dbReference type="STRING" id="28042.GU90_18815"/>
<sequence length="196" mass="21859">MAEHWVYVLRHGATEWSNSGRHTSRTDVPLTVEGELRARQAGQTLTGLRSGGPLLTLTSPRQRARRTAELAGLDDITTEPLLAEWDYGDYEGLTTDQIRQQQPGWTVWTHSCPGGESAEQVQQRADEVLQRVREADRDVVLVGHGHFSRCLIARWLGLPVQRGVHFALEPAAIAVLGYERQVPQVVRANVAPWQQG</sequence>
<dbReference type="OrthoDB" id="4697614at2"/>
<protein>
    <submittedName>
        <fullName evidence="3">Acid phosphatase</fullName>
    </submittedName>
</protein>
<dbReference type="Proteomes" id="UP000031419">
    <property type="component" value="Unassembled WGS sequence"/>
</dbReference>
<dbReference type="EMBL" id="JNVU01000048">
    <property type="protein sequence ID" value="KEI43173.1"/>
    <property type="molecule type" value="Genomic_DNA"/>
</dbReference>
<dbReference type="GO" id="GO:0070297">
    <property type="term" value="P:regulation of phosphorelay signal transduction system"/>
    <property type="evidence" value="ECO:0007669"/>
    <property type="project" value="TreeGrafter"/>
</dbReference>
<accession>A0A073ATS0</accession>
<dbReference type="Gene3D" id="3.40.50.1240">
    <property type="entry name" value="Phosphoglycerate mutase-like"/>
    <property type="match status" value="1"/>
</dbReference>
<dbReference type="GO" id="GO:0101006">
    <property type="term" value="F:protein histidine phosphatase activity"/>
    <property type="evidence" value="ECO:0007669"/>
    <property type="project" value="TreeGrafter"/>
</dbReference>
<dbReference type="RefSeq" id="WP_029720338.1">
    <property type="nucleotide sequence ID" value="NZ_JAJUIW010000001.1"/>
</dbReference>
<dbReference type="PIRSF" id="PIRSF000709">
    <property type="entry name" value="6PFK_2-Ptase"/>
    <property type="match status" value="1"/>
</dbReference>
<gene>
    <name evidence="3" type="ORF">GU90_18815</name>
</gene>
<reference evidence="3 4" key="1">
    <citation type="submission" date="2014-06" db="EMBL/GenBank/DDBJ databases">
        <title>Saccharopolyspora rectivirgula DSM-43113 Genome sequencing.</title>
        <authorList>
            <person name="Barrera C."/>
            <person name="Millon L."/>
            <person name="Rognon B."/>
            <person name="Zaugg C."/>
            <person name="Monod M."/>
        </authorList>
    </citation>
    <scope>NUCLEOTIDE SEQUENCE [LARGE SCALE GENOMIC DNA]</scope>
    <source>
        <strain evidence="3 4">DSM 43113</strain>
    </source>
</reference>
<dbReference type="InterPro" id="IPR029033">
    <property type="entry name" value="His_PPase_superfam"/>
</dbReference>
<dbReference type="CDD" id="cd07067">
    <property type="entry name" value="HP_PGM_like"/>
    <property type="match status" value="1"/>
</dbReference>
<proteinExistence type="predicted"/>
<feature type="active site" description="Tele-phosphohistidine intermediate" evidence="1">
    <location>
        <position position="11"/>
    </location>
</feature>
<keyword evidence="4" id="KW-1185">Reference proteome</keyword>
<evidence type="ECO:0000313" key="4">
    <source>
        <dbReference type="Proteomes" id="UP000031419"/>
    </source>
</evidence>
<dbReference type="AlphaFoldDB" id="A0A073ATS0"/>
<organism evidence="3 4">
    <name type="scientific">Saccharopolyspora rectivirgula</name>
    <dbReference type="NCBI Taxonomy" id="28042"/>
    <lineage>
        <taxon>Bacteria</taxon>
        <taxon>Bacillati</taxon>
        <taxon>Actinomycetota</taxon>
        <taxon>Actinomycetes</taxon>
        <taxon>Pseudonocardiales</taxon>
        <taxon>Pseudonocardiaceae</taxon>
        <taxon>Saccharopolyspora</taxon>
    </lineage>
</organism>
<dbReference type="PANTHER" id="PTHR48100">
    <property type="entry name" value="BROAD-SPECIFICITY PHOSPHATASE YOR283W-RELATED"/>
    <property type="match status" value="1"/>
</dbReference>
<dbReference type="SMART" id="SM00855">
    <property type="entry name" value="PGAM"/>
    <property type="match status" value="1"/>
</dbReference>
<evidence type="ECO:0000256" key="1">
    <source>
        <dbReference type="PIRSR" id="PIRSR613078-1"/>
    </source>
</evidence>
<evidence type="ECO:0000256" key="2">
    <source>
        <dbReference type="PIRSR" id="PIRSR613078-2"/>
    </source>
</evidence>
<dbReference type="Pfam" id="PF00300">
    <property type="entry name" value="His_Phos_1"/>
    <property type="match status" value="1"/>
</dbReference>
<dbReference type="NCBIfam" id="NF009993">
    <property type="entry name" value="PRK13462.1"/>
    <property type="match status" value="1"/>
</dbReference>
<dbReference type="InterPro" id="IPR050275">
    <property type="entry name" value="PGM_Phosphatase"/>
</dbReference>
<evidence type="ECO:0000313" key="3">
    <source>
        <dbReference type="EMBL" id="KEI43173.1"/>
    </source>
</evidence>
<name>A0A073ATS0_9PSEU</name>
<feature type="binding site" evidence="2">
    <location>
        <position position="63"/>
    </location>
    <ligand>
        <name>substrate</name>
    </ligand>
</feature>
<dbReference type="PANTHER" id="PTHR48100:SF15">
    <property type="entry name" value="SEDOHEPTULOSE 1,7-BISPHOSPHATASE"/>
    <property type="match status" value="1"/>
</dbReference>
<dbReference type="eggNOG" id="COG0406">
    <property type="taxonomic scope" value="Bacteria"/>
</dbReference>
<feature type="active site" description="Proton donor/acceptor" evidence="1">
    <location>
        <position position="84"/>
    </location>
</feature>
<feature type="binding site" evidence="2">
    <location>
        <begin position="84"/>
        <end position="87"/>
    </location>
    <ligand>
        <name>substrate</name>
    </ligand>
</feature>